<evidence type="ECO:0000313" key="2">
    <source>
        <dbReference type="EMBL" id="KAJ7380876.1"/>
    </source>
</evidence>
<evidence type="ECO:0000313" key="3">
    <source>
        <dbReference type="Proteomes" id="UP001163046"/>
    </source>
</evidence>
<feature type="region of interest" description="Disordered" evidence="1">
    <location>
        <begin position="94"/>
        <end position="132"/>
    </location>
</feature>
<accession>A0A9X0CZ68</accession>
<name>A0A9X0CZ68_9CNID</name>
<dbReference type="AlphaFoldDB" id="A0A9X0CZ68"/>
<comment type="caution">
    <text evidence="2">The sequence shown here is derived from an EMBL/GenBank/DDBJ whole genome shotgun (WGS) entry which is preliminary data.</text>
</comment>
<dbReference type="EMBL" id="MU826351">
    <property type="protein sequence ID" value="KAJ7380876.1"/>
    <property type="molecule type" value="Genomic_DNA"/>
</dbReference>
<keyword evidence="3" id="KW-1185">Reference proteome</keyword>
<reference evidence="2" key="1">
    <citation type="submission" date="2023-01" db="EMBL/GenBank/DDBJ databases">
        <title>Genome assembly of the deep-sea coral Lophelia pertusa.</title>
        <authorList>
            <person name="Herrera S."/>
            <person name="Cordes E."/>
        </authorList>
    </citation>
    <scope>NUCLEOTIDE SEQUENCE</scope>
    <source>
        <strain evidence="2">USNM1676648</strain>
        <tissue evidence="2">Polyp</tissue>
    </source>
</reference>
<dbReference type="Proteomes" id="UP001163046">
    <property type="component" value="Unassembled WGS sequence"/>
</dbReference>
<gene>
    <name evidence="2" type="ORF">OS493_004459</name>
</gene>
<protein>
    <submittedName>
        <fullName evidence="2">Uncharacterized protein</fullName>
    </submittedName>
</protein>
<feature type="compositionally biased region" description="Polar residues" evidence="1">
    <location>
        <begin position="116"/>
        <end position="126"/>
    </location>
</feature>
<evidence type="ECO:0000256" key="1">
    <source>
        <dbReference type="SAM" id="MobiDB-lite"/>
    </source>
</evidence>
<proteinExistence type="predicted"/>
<sequence length="132" mass="14589">MNINAKDQHLVIVDIKDKLQQINATLDVKDNATLDVKDQFQHVNQKLDNLTLLLSNSRESYSHGGKTISSSHFLNVPELQVASGSERMVAVPIHHEQPQSEGAGETSGEHLEGNRQGPSTYITGRNDNFKVC</sequence>
<organism evidence="2 3">
    <name type="scientific">Desmophyllum pertusum</name>
    <dbReference type="NCBI Taxonomy" id="174260"/>
    <lineage>
        <taxon>Eukaryota</taxon>
        <taxon>Metazoa</taxon>
        <taxon>Cnidaria</taxon>
        <taxon>Anthozoa</taxon>
        <taxon>Hexacorallia</taxon>
        <taxon>Scleractinia</taxon>
        <taxon>Caryophylliina</taxon>
        <taxon>Caryophylliidae</taxon>
        <taxon>Desmophyllum</taxon>
    </lineage>
</organism>